<comment type="caution">
    <text evidence="2">The sequence shown here is derived from an EMBL/GenBank/DDBJ whole genome shotgun (WGS) entry which is preliminary data.</text>
</comment>
<dbReference type="Proteomes" id="UP000185696">
    <property type="component" value="Unassembled WGS sequence"/>
</dbReference>
<protein>
    <recommendedName>
        <fullName evidence="1">Pyrrolo-quinoline quinone repeat domain-containing protein</fullName>
    </recommendedName>
</protein>
<proteinExistence type="predicted"/>
<keyword evidence="3" id="KW-1185">Reference proteome</keyword>
<feature type="domain" description="Pyrrolo-quinoline quinone repeat" evidence="1">
    <location>
        <begin position="49"/>
        <end position="191"/>
    </location>
</feature>
<sequence length="532" mass="56128">MLVLVSLAVLASACSGGEEEQVRVEHRTGTAPAALPGAGGPPPGILTERWQAGEIPTHSATTRPEADFALDSGNLVVFNDSGVRSYAVASGEPGWSYHEPGRRVSGFVSDGVVVLSSTDSETANTEGAVNRLVGLAAGDGKLLWEKKNEWRTDEFPPADGVIAALPADRHEAGPLTGIDVRTGEVRWETEFRRCGIPNLTRPSWHDGSLVLVSGVCAPGRQWDAFDPADGRHLWTQELDASIPGGSTSGVSIEDETVFSHRGEEVVRIDRDGTAHDPVPARPGNQFGAYQVIKAAPRLSLRDLRTAEEAVTGWPSLLGPAAFDGDTMYYLNQAGVADWLPQLVVGDLATGTQQSMPLPGAVPFPAQPVWLGVTGEHLLFAHRADDHTVSVIALTSTPTDGPVDLGGVPHESWPAPCDLLDAVTLPGGAGQEEPTLTDTTGTVEVPQVDCVRRLPDGDRLTLRVAWVAATEEQAAGRLGGTPGPTGVDEIGQSPTGMAGARIARIGTVFVEVWTEDQDTITTTLEQVAAHLRS</sequence>
<evidence type="ECO:0000259" key="1">
    <source>
        <dbReference type="Pfam" id="PF13360"/>
    </source>
</evidence>
<accession>A0A7Z0WIE6</accession>
<reference evidence="2 3" key="1">
    <citation type="submission" date="2016-12" db="EMBL/GenBank/DDBJ databases">
        <title>The draft genome sequence of Actinophytocola xinjiangensis.</title>
        <authorList>
            <person name="Wang W."/>
            <person name="Yuan L."/>
        </authorList>
    </citation>
    <scope>NUCLEOTIDE SEQUENCE [LARGE SCALE GENOMIC DNA]</scope>
    <source>
        <strain evidence="2 3">CGMCC 4.4663</strain>
    </source>
</reference>
<organism evidence="2 3">
    <name type="scientific">Actinophytocola xinjiangensis</name>
    <dbReference type="NCBI Taxonomy" id="485602"/>
    <lineage>
        <taxon>Bacteria</taxon>
        <taxon>Bacillati</taxon>
        <taxon>Actinomycetota</taxon>
        <taxon>Actinomycetes</taxon>
        <taxon>Pseudonocardiales</taxon>
        <taxon>Pseudonocardiaceae</taxon>
    </lineage>
</organism>
<dbReference type="SUPFAM" id="SSF50998">
    <property type="entry name" value="Quinoprotein alcohol dehydrogenase-like"/>
    <property type="match status" value="1"/>
</dbReference>
<dbReference type="InterPro" id="IPR002372">
    <property type="entry name" value="PQQ_rpt_dom"/>
</dbReference>
<name>A0A7Z0WIE6_9PSEU</name>
<dbReference type="AlphaFoldDB" id="A0A7Z0WIE6"/>
<dbReference type="InterPro" id="IPR011047">
    <property type="entry name" value="Quinoprotein_ADH-like_sf"/>
</dbReference>
<dbReference type="EMBL" id="MSIF01000024">
    <property type="protein sequence ID" value="OLF06050.1"/>
    <property type="molecule type" value="Genomic_DNA"/>
</dbReference>
<dbReference type="Pfam" id="PF13360">
    <property type="entry name" value="PQQ_2"/>
    <property type="match status" value="1"/>
</dbReference>
<dbReference type="Gene3D" id="2.130.10.10">
    <property type="entry name" value="YVTN repeat-like/Quinoprotein amine dehydrogenase"/>
    <property type="match status" value="1"/>
</dbReference>
<evidence type="ECO:0000313" key="2">
    <source>
        <dbReference type="EMBL" id="OLF06050.1"/>
    </source>
</evidence>
<dbReference type="InterPro" id="IPR015943">
    <property type="entry name" value="WD40/YVTN_repeat-like_dom_sf"/>
</dbReference>
<evidence type="ECO:0000313" key="3">
    <source>
        <dbReference type="Proteomes" id="UP000185696"/>
    </source>
</evidence>
<gene>
    <name evidence="2" type="ORF">BLA60_33975</name>
</gene>